<evidence type="ECO:0000256" key="1">
    <source>
        <dbReference type="SAM" id="MobiDB-lite"/>
    </source>
</evidence>
<sequence>MKSALKRTLLFLWPRRREKLGEREELEFRKKEIPRLEPSWRFSCANPRTIPGRQPGLRLDRFIKDPKGTTNTGTF</sequence>
<dbReference type="EMBL" id="WJEC01000100">
    <property type="protein sequence ID" value="KAF7485784.1"/>
    <property type="molecule type" value="Genomic_DNA"/>
</dbReference>
<evidence type="ECO:0000313" key="2">
    <source>
        <dbReference type="EMBL" id="KAF7485784.1"/>
    </source>
</evidence>
<gene>
    <name evidence="2" type="ORF">GHT09_002543</name>
    <name evidence="3" type="ORF">MONAX_5E003184</name>
</gene>
<dbReference type="Proteomes" id="UP000335636">
    <property type="component" value="Unassembled WGS sequence"/>
</dbReference>
<reference evidence="3 4" key="1">
    <citation type="submission" date="2019-04" db="EMBL/GenBank/DDBJ databases">
        <authorList>
            <person name="Alioto T."/>
            <person name="Alioto T."/>
        </authorList>
    </citation>
    <scope>NUCLEOTIDE SEQUENCE [LARGE SCALE GENOMIC DNA]</scope>
</reference>
<name>A0A5E4A456_MARMO</name>
<feature type="compositionally biased region" description="Basic and acidic residues" evidence="1">
    <location>
        <begin position="58"/>
        <end position="67"/>
    </location>
</feature>
<organism evidence="3 4">
    <name type="scientific">Marmota monax</name>
    <name type="common">Woodchuck</name>
    <dbReference type="NCBI Taxonomy" id="9995"/>
    <lineage>
        <taxon>Eukaryota</taxon>
        <taxon>Metazoa</taxon>
        <taxon>Chordata</taxon>
        <taxon>Craniata</taxon>
        <taxon>Vertebrata</taxon>
        <taxon>Euteleostomi</taxon>
        <taxon>Mammalia</taxon>
        <taxon>Eutheria</taxon>
        <taxon>Euarchontoglires</taxon>
        <taxon>Glires</taxon>
        <taxon>Rodentia</taxon>
        <taxon>Sciuromorpha</taxon>
        <taxon>Sciuridae</taxon>
        <taxon>Xerinae</taxon>
        <taxon>Marmotini</taxon>
        <taxon>Marmota</taxon>
    </lineage>
</organism>
<dbReference type="AlphaFoldDB" id="A0A5E4A456"/>
<protein>
    <submittedName>
        <fullName evidence="3">Uncharacterized protein</fullName>
    </submittedName>
</protein>
<reference evidence="2" key="2">
    <citation type="submission" date="2020-08" db="EMBL/GenBank/DDBJ databases">
        <authorList>
            <person name="Shumante A."/>
            <person name="Zimin A.V."/>
            <person name="Puiu D."/>
            <person name="Salzberg S.L."/>
        </authorList>
    </citation>
    <scope>NUCLEOTIDE SEQUENCE</scope>
    <source>
        <strain evidence="2">WC2-LM</strain>
        <tissue evidence="2">Liver</tissue>
    </source>
</reference>
<feature type="region of interest" description="Disordered" evidence="1">
    <location>
        <begin position="55"/>
        <end position="75"/>
    </location>
</feature>
<keyword evidence="4" id="KW-1185">Reference proteome</keyword>
<dbReference type="Proteomes" id="UP000662637">
    <property type="component" value="Unassembled WGS sequence"/>
</dbReference>
<accession>A0A5E4A456</accession>
<evidence type="ECO:0000313" key="4">
    <source>
        <dbReference type="Proteomes" id="UP000335636"/>
    </source>
</evidence>
<proteinExistence type="predicted"/>
<dbReference type="EMBL" id="CABDUW010000012">
    <property type="protein sequence ID" value="VTJ52020.1"/>
    <property type="molecule type" value="Genomic_DNA"/>
</dbReference>
<evidence type="ECO:0000313" key="3">
    <source>
        <dbReference type="EMBL" id="VTJ52020.1"/>
    </source>
</evidence>